<sequence length="91" mass="9838">MMTQPQTTAVQYPVAQEVLDRDGDNVMAALRASAAAFFDNLGTVVGDIEARAVQEPRINGLRLLPTDEEGNELPPTTLVQFRAQVIVGWAA</sequence>
<evidence type="ECO:0000313" key="1">
    <source>
        <dbReference type="EMBL" id="AMQ67065.1"/>
    </source>
</evidence>
<protein>
    <submittedName>
        <fullName evidence="1">Uncharacterized protein</fullName>
    </submittedName>
</protein>
<name>A0A142F2Q8_9CAUD</name>
<dbReference type="GeneID" id="29125851"/>
<organism evidence="1 2">
    <name type="scientific">Mycobacterium phage Bipper</name>
    <dbReference type="NCBI Taxonomy" id="1805457"/>
    <lineage>
        <taxon>Viruses</taxon>
        <taxon>Duplodnaviria</taxon>
        <taxon>Heunggongvirae</taxon>
        <taxon>Uroviricota</taxon>
        <taxon>Caudoviricetes</taxon>
        <taxon>Bippervirus</taxon>
        <taxon>Bippervirus bipper</taxon>
    </lineage>
</organism>
<accession>A0A142F2Q8</accession>
<proteinExistence type="predicted"/>
<dbReference type="EMBL" id="KU728633">
    <property type="protein sequence ID" value="AMQ67065.1"/>
    <property type="molecule type" value="Genomic_DNA"/>
</dbReference>
<gene>
    <name evidence="1" type="primary">130</name>
    <name evidence="1" type="ORF">SEA_BIPPER_130</name>
</gene>
<keyword evidence="2" id="KW-1185">Reference proteome</keyword>
<dbReference type="KEGG" id="vg:29125851"/>
<evidence type="ECO:0000313" key="2">
    <source>
        <dbReference type="Proteomes" id="UP000201826"/>
    </source>
</evidence>
<dbReference type="RefSeq" id="YP_009303277.1">
    <property type="nucleotide sequence ID" value="NC_031253.1"/>
</dbReference>
<reference evidence="2" key="1">
    <citation type="submission" date="2016-02" db="EMBL/GenBank/DDBJ databases">
        <authorList>
            <person name="Isern S."/>
            <person name="Barcellona C.M."/>
            <person name="Dozier K.D."/>
            <person name="Faust J.M."/>
            <person name="Fedrick A.J."/>
            <person name="Gagliardi L.E."/>
            <person name="Gatt S.M."/>
            <person name="Gleason P.S."/>
            <person name="Gomez E.A."/>
            <person name="Hoffman A.M."/>
            <person name="Jenkins M."/>
            <person name="Jones M.J."/>
            <person name="Lang J.F."/>
            <person name="Lequay S.M."/>
            <person name="Mars P.J."/>
            <person name="Mtchedlidze N."/>
            <person name="Osking Z.B."/>
            <person name="Paul L.M."/>
            <person name="Pica A.N."/>
            <person name="Robison M.D."/>
            <person name="Rodriguez D."/>
            <person name="Rosales K.A."/>
            <person name="Saravis L.E."/>
            <person name="Sisson B.M."/>
            <person name="Tan A.L."/>
            <person name="Voltaire R."/>
            <person name="Michael S.F."/>
            <person name="Warner M.H."/>
            <person name="Bradley K.W."/>
            <person name="Asai D.J."/>
            <person name="Bowman C.A."/>
            <person name="Russell D.A."/>
            <person name="Pope W.H."/>
            <person name="Jacobs-Sera D."/>
            <person name="Hendrix R.W."/>
            <person name="Hatfull G.F."/>
        </authorList>
    </citation>
    <scope>NUCLEOTIDE SEQUENCE [LARGE SCALE GENOMIC DNA]</scope>
</reference>
<dbReference type="Proteomes" id="UP000201826">
    <property type="component" value="Segment"/>
</dbReference>